<keyword evidence="3" id="KW-0812">Transmembrane</keyword>
<keyword evidence="3" id="KW-0472">Membrane</keyword>
<name>A0A095VW81_9GAMM</name>
<proteinExistence type="predicted"/>
<dbReference type="HOGENOM" id="CLU_117621_1_0_6"/>
<evidence type="ECO:0000256" key="1">
    <source>
        <dbReference type="RuleBase" id="RU000408"/>
    </source>
</evidence>
<protein>
    <submittedName>
        <fullName evidence="5">Cold shock protein CspC</fullName>
    </submittedName>
</protein>
<dbReference type="Pfam" id="PF00313">
    <property type="entry name" value="CSD"/>
    <property type="match status" value="1"/>
</dbReference>
<dbReference type="InterPro" id="IPR019844">
    <property type="entry name" value="CSD_CS"/>
</dbReference>
<feature type="domain" description="CSD" evidence="4">
    <location>
        <begin position="92"/>
        <end position="156"/>
    </location>
</feature>
<dbReference type="InterPro" id="IPR012340">
    <property type="entry name" value="NA-bd_OB-fold"/>
</dbReference>
<evidence type="ECO:0000259" key="4">
    <source>
        <dbReference type="PROSITE" id="PS51857"/>
    </source>
</evidence>
<dbReference type="STRING" id="1265313.HRUBRA_00003"/>
<dbReference type="Proteomes" id="UP000029640">
    <property type="component" value="Unassembled WGS sequence"/>
</dbReference>
<feature type="compositionally biased region" description="Low complexity" evidence="2">
    <location>
        <begin position="52"/>
        <end position="63"/>
    </location>
</feature>
<dbReference type="InterPro" id="IPR050181">
    <property type="entry name" value="Cold_shock_domain"/>
</dbReference>
<keyword evidence="3" id="KW-1133">Transmembrane helix</keyword>
<dbReference type="OrthoDB" id="9810590at2"/>
<feature type="transmembrane region" description="Helical" evidence="3">
    <location>
        <begin position="7"/>
        <end position="24"/>
    </location>
</feature>
<dbReference type="SUPFAM" id="SSF50249">
    <property type="entry name" value="Nucleic acid-binding proteins"/>
    <property type="match status" value="1"/>
</dbReference>
<feature type="compositionally biased region" description="Basic and acidic residues" evidence="2">
    <location>
        <begin position="64"/>
        <end position="76"/>
    </location>
</feature>
<evidence type="ECO:0000313" key="6">
    <source>
        <dbReference type="Proteomes" id="UP000029640"/>
    </source>
</evidence>
<keyword evidence="6" id="KW-1185">Reference proteome</keyword>
<feature type="region of interest" description="Disordered" evidence="2">
    <location>
        <begin position="52"/>
        <end position="95"/>
    </location>
</feature>
<dbReference type="PROSITE" id="PS51857">
    <property type="entry name" value="CSD_2"/>
    <property type="match status" value="1"/>
</dbReference>
<dbReference type="CDD" id="cd04458">
    <property type="entry name" value="CSP_CDS"/>
    <property type="match status" value="1"/>
</dbReference>
<dbReference type="AlphaFoldDB" id="A0A095VW81"/>
<dbReference type="InterPro" id="IPR002059">
    <property type="entry name" value="CSP_DNA-bd"/>
</dbReference>
<dbReference type="EMBL" id="AUVB01000001">
    <property type="protein sequence ID" value="KGE05323.1"/>
    <property type="molecule type" value="Genomic_DNA"/>
</dbReference>
<accession>A0A095VW81</accession>
<reference evidence="5 6" key="1">
    <citation type="journal article" date="2014" name="Genome Announc.">
        <title>Genome Sequence of Gammaproteobacterial Pseudohaliea rubra Type Strain DSM 19751, Isolated from Coastal Seawater of the Mediterranean Sea.</title>
        <authorList>
            <person name="Spring S."/>
            <person name="Fiebig A."/>
            <person name="Riedel T."/>
            <person name="Goker M."/>
            <person name="Klenk H.P."/>
        </authorList>
    </citation>
    <scope>NUCLEOTIDE SEQUENCE [LARGE SCALE GENOMIC DNA]</scope>
    <source>
        <strain evidence="5 6">DSM 19751</strain>
    </source>
</reference>
<evidence type="ECO:0000256" key="2">
    <source>
        <dbReference type="SAM" id="MobiDB-lite"/>
    </source>
</evidence>
<gene>
    <name evidence="5" type="ORF">HRUBRA_00003</name>
</gene>
<evidence type="ECO:0000256" key="3">
    <source>
        <dbReference type="SAM" id="Phobius"/>
    </source>
</evidence>
<sequence>MSIAGKLVIAIAIGLVAAVIAALLTGSGTFNPLLAALFVVATTGTALATHRPLAAPATAPAARPEGRQAPRREKAAAPKAKKPAPAPSAGPRQEGSVKWFNAAKGFGFLTLEDGREVFVHFRSIRGEGRRSLRDGQRVSFIVADTDKGPQAEDVDPLD</sequence>
<dbReference type="Gene3D" id="2.40.50.140">
    <property type="entry name" value="Nucleic acid-binding proteins"/>
    <property type="match status" value="1"/>
</dbReference>
<dbReference type="eggNOG" id="COG1278">
    <property type="taxonomic scope" value="Bacteria"/>
</dbReference>
<dbReference type="InterPro" id="IPR011129">
    <property type="entry name" value="CSD"/>
</dbReference>
<comment type="subcellular location">
    <subcellularLocation>
        <location evidence="1">Cytoplasm</location>
    </subcellularLocation>
</comment>
<dbReference type="GO" id="GO:0005829">
    <property type="term" value="C:cytosol"/>
    <property type="evidence" value="ECO:0007669"/>
    <property type="project" value="UniProtKB-ARBA"/>
</dbReference>
<dbReference type="PRINTS" id="PR00050">
    <property type="entry name" value="COLDSHOCK"/>
</dbReference>
<dbReference type="PROSITE" id="PS00352">
    <property type="entry name" value="CSD_1"/>
    <property type="match status" value="1"/>
</dbReference>
<organism evidence="5 6">
    <name type="scientific">Pseudohaliea rubra DSM 19751</name>
    <dbReference type="NCBI Taxonomy" id="1265313"/>
    <lineage>
        <taxon>Bacteria</taxon>
        <taxon>Pseudomonadati</taxon>
        <taxon>Pseudomonadota</taxon>
        <taxon>Gammaproteobacteria</taxon>
        <taxon>Cellvibrionales</taxon>
        <taxon>Halieaceae</taxon>
        <taxon>Pseudohaliea</taxon>
    </lineage>
</organism>
<dbReference type="SMART" id="SM00357">
    <property type="entry name" value="CSP"/>
    <property type="match status" value="1"/>
</dbReference>
<dbReference type="PANTHER" id="PTHR11544">
    <property type="entry name" value="COLD SHOCK DOMAIN CONTAINING PROTEINS"/>
    <property type="match status" value="1"/>
</dbReference>
<dbReference type="GO" id="GO:0003676">
    <property type="term" value="F:nucleic acid binding"/>
    <property type="evidence" value="ECO:0007669"/>
    <property type="project" value="InterPro"/>
</dbReference>
<comment type="caution">
    <text evidence="5">The sequence shown here is derived from an EMBL/GenBank/DDBJ whole genome shotgun (WGS) entry which is preliminary data.</text>
</comment>
<evidence type="ECO:0000313" key="5">
    <source>
        <dbReference type="EMBL" id="KGE05323.1"/>
    </source>
</evidence>